<evidence type="ECO:0000256" key="1">
    <source>
        <dbReference type="ARBA" id="ARBA00012797"/>
    </source>
</evidence>
<keyword evidence="3 8" id="KW-0808">Transferase</keyword>
<dbReference type="GO" id="GO:0052905">
    <property type="term" value="F:tRNA (guanosine(9)-N1)-methyltransferase activity"/>
    <property type="evidence" value="ECO:0007669"/>
    <property type="project" value="UniProtKB-EC"/>
</dbReference>
<feature type="compositionally biased region" description="Basic and acidic residues" evidence="6">
    <location>
        <begin position="84"/>
        <end position="104"/>
    </location>
</feature>
<dbReference type="OrthoDB" id="278300at2759"/>
<dbReference type="PANTHER" id="PTHR13563">
    <property type="entry name" value="TRNA (GUANINE-9-) METHYLTRANSFERASE"/>
    <property type="match status" value="1"/>
</dbReference>
<feature type="region of interest" description="Disordered" evidence="6">
    <location>
        <begin position="84"/>
        <end position="106"/>
    </location>
</feature>
<feature type="region of interest" description="Disordered" evidence="6">
    <location>
        <begin position="290"/>
        <end position="318"/>
    </location>
</feature>
<dbReference type="EC" id="2.1.1.221" evidence="1"/>
<evidence type="ECO:0000313" key="9">
    <source>
        <dbReference type="Proteomes" id="UP000051952"/>
    </source>
</evidence>
<keyword evidence="9" id="KW-1185">Reference proteome</keyword>
<dbReference type="AlphaFoldDB" id="A0A0S4JPX3"/>
<evidence type="ECO:0000256" key="4">
    <source>
        <dbReference type="ARBA" id="ARBA00022691"/>
    </source>
</evidence>
<dbReference type="InterPro" id="IPR038459">
    <property type="entry name" value="MT_TRM10-typ_sf"/>
</dbReference>
<dbReference type="InterPro" id="IPR007356">
    <property type="entry name" value="tRNA_m1G_MeTrfase_euk"/>
</dbReference>
<keyword evidence="2 8" id="KW-0489">Methyltransferase</keyword>
<name>A0A0S4JPX3_BODSA</name>
<sequence length="318" mass="36157">MEARDEAIEKACIDDPAADKATERPAHWREKRTFTLEEMKAFWKQKKQNRKERQREARKDAVAELHTSWEALTPEEKEALRQKAIDSHEERRRIDQAHADESHRRLASSSTPTIVFDLSFVHVMNDRDCRSTMSQLKFSYSILKRCGFLLKPFVSSFDVTHSVFSPLATYEGFKKFPFPLDARSCVECFPEAHAARKLIFLTADTDEVLSSIEPDYVYVVGAFVDHNVHKGLTKTAADKAGIRTARLPLVEHMNVGNLCKVLTINHVVDALATFLQTNNWKEAFAVLPTRRSQEKKKRCSDGGDGDESADDSGDEVVQ</sequence>
<dbReference type="CDD" id="cd18089">
    <property type="entry name" value="SPOUT_Trm10-like"/>
    <property type="match status" value="1"/>
</dbReference>
<proteinExistence type="predicted"/>
<feature type="domain" description="SAM-dependent MTase TRM10-type" evidence="7">
    <location>
        <begin position="100"/>
        <end position="294"/>
    </location>
</feature>
<evidence type="ECO:0000256" key="3">
    <source>
        <dbReference type="ARBA" id="ARBA00022679"/>
    </source>
</evidence>
<evidence type="ECO:0000256" key="6">
    <source>
        <dbReference type="SAM" id="MobiDB-lite"/>
    </source>
</evidence>
<dbReference type="VEuPathDB" id="TriTrypDB:BSAL_30325"/>
<gene>
    <name evidence="8" type="ORF">BSAL_30325</name>
</gene>
<dbReference type="Proteomes" id="UP000051952">
    <property type="component" value="Unassembled WGS sequence"/>
</dbReference>
<keyword evidence="4" id="KW-0949">S-adenosyl-L-methionine</keyword>
<dbReference type="Gene3D" id="3.40.1280.30">
    <property type="match status" value="1"/>
</dbReference>
<dbReference type="GO" id="GO:0005634">
    <property type="term" value="C:nucleus"/>
    <property type="evidence" value="ECO:0007669"/>
    <property type="project" value="TreeGrafter"/>
</dbReference>
<dbReference type="PROSITE" id="PS51675">
    <property type="entry name" value="SAM_MT_TRM10"/>
    <property type="match status" value="1"/>
</dbReference>
<protein>
    <recommendedName>
        <fullName evidence="1">tRNA (guanine(9)-N(1))-methyltransferase</fullName>
        <ecNumber evidence="1">2.1.1.221</ecNumber>
    </recommendedName>
</protein>
<comment type="catalytic activity">
    <reaction evidence="5">
        <text>guanosine(9) in tRNA + S-adenosyl-L-methionine = N(1)-methylguanosine(9) in tRNA + S-adenosyl-L-homocysteine + H(+)</text>
        <dbReference type="Rhea" id="RHEA:43156"/>
        <dbReference type="Rhea" id="RHEA-COMP:10367"/>
        <dbReference type="Rhea" id="RHEA-COMP:10368"/>
        <dbReference type="ChEBI" id="CHEBI:15378"/>
        <dbReference type="ChEBI" id="CHEBI:57856"/>
        <dbReference type="ChEBI" id="CHEBI:59789"/>
        <dbReference type="ChEBI" id="CHEBI:73542"/>
        <dbReference type="ChEBI" id="CHEBI:74269"/>
        <dbReference type="EC" id="2.1.1.221"/>
    </reaction>
</comment>
<evidence type="ECO:0000313" key="8">
    <source>
        <dbReference type="EMBL" id="CUG91125.1"/>
    </source>
</evidence>
<dbReference type="EMBL" id="CYKH01001891">
    <property type="protein sequence ID" value="CUG91125.1"/>
    <property type="molecule type" value="Genomic_DNA"/>
</dbReference>
<organism evidence="8 9">
    <name type="scientific">Bodo saltans</name>
    <name type="common">Flagellated protozoan</name>
    <dbReference type="NCBI Taxonomy" id="75058"/>
    <lineage>
        <taxon>Eukaryota</taxon>
        <taxon>Discoba</taxon>
        <taxon>Euglenozoa</taxon>
        <taxon>Kinetoplastea</taxon>
        <taxon>Metakinetoplastina</taxon>
        <taxon>Eubodonida</taxon>
        <taxon>Bodonidae</taxon>
        <taxon>Bodo</taxon>
    </lineage>
</organism>
<reference evidence="9" key="1">
    <citation type="submission" date="2015-09" db="EMBL/GenBank/DDBJ databases">
        <authorList>
            <consortium name="Pathogen Informatics"/>
        </authorList>
    </citation>
    <scope>NUCLEOTIDE SEQUENCE [LARGE SCALE GENOMIC DNA]</scope>
    <source>
        <strain evidence="9">Lake Konstanz</strain>
    </source>
</reference>
<dbReference type="GO" id="GO:0000049">
    <property type="term" value="F:tRNA binding"/>
    <property type="evidence" value="ECO:0007669"/>
    <property type="project" value="TreeGrafter"/>
</dbReference>
<accession>A0A0S4JPX3</accession>
<dbReference type="InterPro" id="IPR028564">
    <property type="entry name" value="MT_TRM10-typ"/>
</dbReference>
<dbReference type="GO" id="GO:0002939">
    <property type="term" value="P:tRNA N1-guanine methylation"/>
    <property type="evidence" value="ECO:0007669"/>
    <property type="project" value="TreeGrafter"/>
</dbReference>
<evidence type="ECO:0000256" key="2">
    <source>
        <dbReference type="ARBA" id="ARBA00022603"/>
    </source>
</evidence>
<dbReference type="PANTHER" id="PTHR13563:SF13">
    <property type="entry name" value="TRNA METHYLTRANSFERASE 10 HOMOLOG A"/>
    <property type="match status" value="1"/>
</dbReference>
<evidence type="ECO:0000259" key="7">
    <source>
        <dbReference type="PROSITE" id="PS51675"/>
    </source>
</evidence>
<evidence type="ECO:0000256" key="5">
    <source>
        <dbReference type="ARBA" id="ARBA00048434"/>
    </source>
</evidence>
<feature type="compositionally biased region" description="Acidic residues" evidence="6">
    <location>
        <begin position="303"/>
        <end position="318"/>
    </location>
</feature>
<feature type="region of interest" description="Disordered" evidence="6">
    <location>
        <begin position="1"/>
        <end position="28"/>
    </location>
</feature>
<dbReference type="OMA" id="ALQAWFP"/>